<dbReference type="Proteomes" id="UP001297581">
    <property type="component" value="Unassembled WGS sequence"/>
</dbReference>
<comment type="caution">
    <text evidence="3">The sequence shown here is derived from an EMBL/GenBank/DDBJ whole genome shotgun (WGS) entry which is preliminary data.</text>
</comment>
<evidence type="ECO:0000256" key="1">
    <source>
        <dbReference type="SAM" id="Phobius"/>
    </source>
</evidence>
<dbReference type="RefSeq" id="WP_240592521.1">
    <property type="nucleotide sequence ID" value="NZ_JAKUDL010000011.1"/>
</dbReference>
<dbReference type="InterPro" id="IPR005135">
    <property type="entry name" value="Endo/exonuclease/phosphatase"/>
</dbReference>
<dbReference type="NCBIfam" id="NF003842">
    <property type="entry name" value="PRK05421.1-4"/>
    <property type="match status" value="1"/>
</dbReference>
<keyword evidence="1" id="KW-1133">Transmembrane helix</keyword>
<organism evidence="3 4">
    <name type="scientific">Shewanella zhuhaiensis</name>
    <dbReference type="NCBI Taxonomy" id="2919576"/>
    <lineage>
        <taxon>Bacteria</taxon>
        <taxon>Pseudomonadati</taxon>
        <taxon>Pseudomonadota</taxon>
        <taxon>Gammaproteobacteria</taxon>
        <taxon>Alteromonadales</taxon>
        <taxon>Shewanellaceae</taxon>
        <taxon>Shewanella</taxon>
    </lineage>
</organism>
<accession>A0AAJ1F1Q0</accession>
<dbReference type="InterPro" id="IPR036691">
    <property type="entry name" value="Endo/exonu/phosph_ase_sf"/>
</dbReference>
<keyword evidence="3" id="KW-0378">Hydrolase</keyword>
<evidence type="ECO:0000313" key="3">
    <source>
        <dbReference type="EMBL" id="MCH4296496.1"/>
    </source>
</evidence>
<dbReference type="EMBL" id="JAKUDL010000011">
    <property type="protein sequence ID" value="MCH4296496.1"/>
    <property type="molecule type" value="Genomic_DNA"/>
</dbReference>
<feature type="domain" description="Endonuclease/exonuclease/phosphatase" evidence="2">
    <location>
        <begin position="129"/>
        <end position="332"/>
    </location>
</feature>
<gene>
    <name evidence="3" type="ORF">MJ923_19510</name>
</gene>
<reference evidence="3 4" key="1">
    <citation type="submission" date="2022-02" db="EMBL/GenBank/DDBJ databases">
        <title>The genome sequence of Shewanella sp. 3B26.</title>
        <authorList>
            <person name="Du J."/>
        </authorList>
    </citation>
    <scope>NUCLEOTIDE SEQUENCE [LARGE SCALE GENOMIC DNA]</scope>
    <source>
        <strain evidence="3 4">3B26</strain>
    </source>
</reference>
<feature type="transmembrane region" description="Helical" evidence="1">
    <location>
        <begin position="63"/>
        <end position="83"/>
    </location>
</feature>
<dbReference type="Pfam" id="PF03372">
    <property type="entry name" value="Exo_endo_phos"/>
    <property type="match status" value="1"/>
</dbReference>
<dbReference type="NCBIfam" id="NF003840">
    <property type="entry name" value="PRK05421.1-2"/>
    <property type="match status" value="1"/>
</dbReference>
<keyword evidence="3" id="KW-0255">Endonuclease</keyword>
<keyword evidence="4" id="KW-1185">Reference proteome</keyword>
<dbReference type="GO" id="GO:0004519">
    <property type="term" value="F:endonuclease activity"/>
    <property type="evidence" value="ECO:0007669"/>
    <property type="project" value="UniProtKB-KW"/>
</dbReference>
<keyword evidence="1" id="KW-0472">Membrane</keyword>
<keyword evidence="3" id="KW-0540">Nuclease</keyword>
<dbReference type="Gene3D" id="3.60.10.10">
    <property type="entry name" value="Endonuclease/exonuclease/phosphatase"/>
    <property type="match status" value="1"/>
</dbReference>
<sequence length="355" mass="39305">MVPIRISIFAIVTSVDAKRVGVMVAQRRGRRNGSDARHACDSMTQPGEVQWIGYLYMTVLQRLLFRIVLFALIVLVVTIWQNLPKFPNSQLPQLSHSGTAYIASNDSCLEQQQASGAVDNNGQIAVLVWNIHKQADGYWPEALWSTGKHWQLMLLQEAGQTESFHSAITRAGFEYANLTAFRFQEVDYGVMTAAKAAAIRVCGSLSSEPFLRIPKGALSSYYRLSNGQTLLVINLHGINFDLSLSHWEGQLSALFSQVGAHQGPVIFGGDFNSWGQERFEKLKQLTESFGLNSAAFVPDERRHGLGMPLDWLFYRGLELKRAQSPATELSDHAPLLAEFTIPWSTSGGGIPGAHQ</sequence>
<dbReference type="SUPFAM" id="SSF56219">
    <property type="entry name" value="DNase I-like"/>
    <property type="match status" value="1"/>
</dbReference>
<evidence type="ECO:0000313" key="4">
    <source>
        <dbReference type="Proteomes" id="UP001297581"/>
    </source>
</evidence>
<keyword evidence="1" id="KW-0812">Transmembrane</keyword>
<name>A0AAJ1F1Q0_9GAMM</name>
<proteinExistence type="predicted"/>
<protein>
    <submittedName>
        <fullName evidence="3">Endonuclease/exonuclease/phosphatase family protein</fullName>
    </submittedName>
</protein>
<evidence type="ECO:0000259" key="2">
    <source>
        <dbReference type="Pfam" id="PF03372"/>
    </source>
</evidence>
<dbReference type="AlphaFoldDB" id="A0AAJ1F1Q0"/>